<dbReference type="EMBL" id="CP003221">
    <property type="protein sequence ID" value="EGJ51951.1"/>
    <property type="molecule type" value="Genomic_DNA"/>
</dbReference>
<reference evidence="2 3" key="1">
    <citation type="journal article" date="2011" name="J. Bacteriol.">
        <title>Genome sequence of the mercury-methylating and pleomorphic Desulfovibrio africanus Strain Walvis Bay.</title>
        <authorList>
            <person name="Brown S.D."/>
            <person name="Wall J.D."/>
            <person name="Kucken A.M."/>
            <person name="Gilmour C.C."/>
            <person name="Podar M."/>
            <person name="Brandt C.C."/>
            <person name="Teshima H."/>
            <person name="Detter J.C."/>
            <person name="Han C.S."/>
            <person name="Land M.L."/>
            <person name="Lucas S."/>
            <person name="Han J."/>
            <person name="Pennacchio L."/>
            <person name="Nolan M."/>
            <person name="Pitluck S."/>
            <person name="Woyke T."/>
            <person name="Goodwin L."/>
            <person name="Palumbo A.V."/>
            <person name="Elias D.A."/>
        </authorList>
    </citation>
    <scope>NUCLEOTIDE SEQUENCE [LARGE SCALE GENOMIC DNA]</scope>
    <source>
        <strain evidence="2 3">Walvis Bay</strain>
    </source>
</reference>
<dbReference type="Pfam" id="PF22818">
    <property type="entry name" value="ApeI-like"/>
    <property type="match status" value="1"/>
</dbReference>
<name>F3YZC2_DESAF</name>
<proteinExistence type="predicted"/>
<dbReference type="STRING" id="690850.Desaf_3674"/>
<dbReference type="InterPro" id="IPR054545">
    <property type="entry name" value="ApeI-like"/>
</dbReference>
<evidence type="ECO:0000313" key="3">
    <source>
        <dbReference type="Proteomes" id="UP000007844"/>
    </source>
</evidence>
<sequence length="129" mass="13758">MNRMRQEILAARLGEFGPLGEAYVGRFRFGHGFAGFAGHFPGYPLLPAVVQILVGQIVAEDLAQNETGAPLVAAAVEKAKFVREVRPGEEVLAECRRVMLKGCAGFEVRLSVNGEAASSFVLTAPQDAA</sequence>
<organism evidence="2 3">
    <name type="scientific">Desulfocurvibacter africanus subsp. africanus str. Walvis Bay</name>
    <dbReference type="NCBI Taxonomy" id="690850"/>
    <lineage>
        <taxon>Bacteria</taxon>
        <taxon>Pseudomonadati</taxon>
        <taxon>Thermodesulfobacteriota</taxon>
        <taxon>Desulfovibrionia</taxon>
        <taxon>Desulfovibrionales</taxon>
        <taxon>Desulfovibrionaceae</taxon>
        <taxon>Desulfocurvibacter</taxon>
    </lineage>
</organism>
<evidence type="ECO:0000313" key="2">
    <source>
        <dbReference type="EMBL" id="EGJ51951.1"/>
    </source>
</evidence>
<dbReference type="InterPro" id="IPR029069">
    <property type="entry name" value="HotDog_dom_sf"/>
</dbReference>
<keyword evidence="3" id="KW-1185">Reference proteome</keyword>
<evidence type="ECO:0000259" key="1">
    <source>
        <dbReference type="Pfam" id="PF22818"/>
    </source>
</evidence>
<feature type="domain" description="ApeI dehydratase-like" evidence="1">
    <location>
        <begin position="26"/>
        <end position="110"/>
    </location>
</feature>
<dbReference type="KEGG" id="daf:Desaf_3674"/>
<dbReference type="Gene3D" id="3.10.129.10">
    <property type="entry name" value="Hotdog Thioesterase"/>
    <property type="match status" value="1"/>
</dbReference>
<gene>
    <name evidence="2" type="ORF">Desaf_3674</name>
</gene>
<dbReference type="Proteomes" id="UP000007844">
    <property type="component" value="Chromosome"/>
</dbReference>
<dbReference type="HOGENOM" id="CLU_155112_0_0_7"/>
<accession>F3YZC2</accession>
<protein>
    <submittedName>
        <fullName evidence="2">Beta-hydroxyacyl-(Acyl-carrier-protein) dehydratase FabA/FabZ</fullName>
    </submittedName>
</protein>
<dbReference type="SUPFAM" id="SSF54637">
    <property type="entry name" value="Thioesterase/thiol ester dehydrase-isomerase"/>
    <property type="match status" value="1"/>
</dbReference>
<dbReference type="RefSeq" id="WP_014261559.1">
    <property type="nucleotide sequence ID" value="NC_016629.1"/>
</dbReference>
<dbReference type="eggNOG" id="ENOG5033N9G">
    <property type="taxonomic scope" value="Bacteria"/>
</dbReference>
<dbReference type="AlphaFoldDB" id="F3YZC2"/>